<dbReference type="PANTHER" id="PTHR27006">
    <property type="entry name" value="PROMASTIGOTE SURFACE ANTIGEN PROTEIN PSA"/>
    <property type="match status" value="1"/>
</dbReference>
<dbReference type="FunFam" id="1.10.510.10:FF:000060">
    <property type="entry name" value="G-type lectin S-receptor-like serine/threonine-protein kinase"/>
    <property type="match status" value="1"/>
</dbReference>
<keyword evidence="4 9" id="KW-0547">Nucleotide-binding</keyword>
<dbReference type="FunFam" id="3.30.200.20:FF:001238">
    <property type="entry name" value="Os08g0179000 protein"/>
    <property type="match status" value="1"/>
</dbReference>
<evidence type="ECO:0000256" key="3">
    <source>
        <dbReference type="ARBA" id="ARBA00022729"/>
    </source>
</evidence>
<dbReference type="InterPro" id="IPR011009">
    <property type="entry name" value="Kinase-like_dom_sf"/>
</dbReference>
<dbReference type="EMBL" id="CM027681">
    <property type="protein sequence ID" value="KAG0544766.1"/>
    <property type="molecule type" value="Genomic_DNA"/>
</dbReference>
<evidence type="ECO:0000256" key="2">
    <source>
        <dbReference type="ARBA" id="ARBA00022679"/>
    </source>
</evidence>
<proteinExistence type="inferred from homology"/>
<reference evidence="13" key="1">
    <citation type="journal article" date="2019" name="BMC Genomics">
        <title>A new reference genome for Sorghum bicolor reveals high levels of sequence similarity between sweet and grain genotypes: implications for the genetics of sugar metabolism.</title>
        <authorList>
            <person name="Cooper E.A."/>
            <person name="Brenton Z.W."/>
            <person name="Flinn B.S."/>
            <person name="Jenkins J."/>
            <person name="Shu S."/>
            <person name="Flowers D."/>
            <person name="Luo F."/>
            <person name="Wang Y."/>
            <person name="Xia P."/>
            <person name="Barry K."/>
            <person name="Daum C."/>
            <person name="Lipzen A."/>
            <person name="Yoshinaga Y."/>
            <person name="Schmutz J."/>
            <person name="Saski C."/>
            <person name="Vermerris W."/>
            <person name="Kresovich S."/>
        </authorList>
    </citation>
    <scope>NUCLEOTIDE SEQUENCE</scope>
</reference>
<dbReference type="Pfam" id="PF07714">
    <property type="entry name" value="PK_Tyr_Ser-Thr"/>
    <property type="match status" value="1"/>
</dbReference>
<keyword evidence="1 10" id="KW-0723">Serine/threonine-protein kinase</keyword>
<keyword evidence="7" id="KW-1015">Disulfide bond</keyword>
<evidence type="ECO:0000256" key="1">
    <source>
        <dbReference type="ARBA" id="ARBA00022527"/>
    </source>
</evidence>
<dbReference type="CDD" id="cd14066">
    <property type="entry name" value="STKc_IRAK"/>
    <property type="match status" value="1"/>
</dbReference>
<dbReference type="PROSITE" id="PS50011">
    <property type="entry name" value="PROTEIN_KINASE_DOM"/>
    <property type="match status" value="1"/>
</dbReference>
<dbReference type="PROSITE" id="PS00108">
    <property type="entry name" value="PROTEIN_KINASE_ST"/>
    <property type="match status" value="1"/>
</dbReference>
<dbReference type="PROSITE" id="PS00107">
    <property type="entry name" value="PROTEIN_KINASE_ATP"/>
    <property type="match status" value="1"/>
</dbReference>
<gene>
    <name evidence="13" type="ORF">BDA96_02G305000</name>
</gene>
<evidence type="ECO:0000259" key="12">
    <source>
        <dbReference type="PROSITE" id="PS50011"/>
    </source>
</evidence>
<evidence type="ECO:0000313" key="13">
    <source>
        <dbReference type="EMBL" id="KAG0544766.1"/>
    </source>
</evidence>
<protein>
    <recommendedName>
        <fullName evidence="12">Protein kinase domain-containing protein</fullName>
    </recommendedName>
</protein>
<accession>A0A921UWZ5</accession>
<feature type="region of interest" description="Disordered" evidence="11">
    <location>
        <begin position="330"/>
        <end position="353"/>
    </location>
</feature>
<dbReference type="GO" id="GO:0004674">
    <property type="term" value="F:protein serine/threonine kinase activity"/>
    <property type="evidence" value="ECO:0007669"/>
    <property type="project" value="UniProtKB-KW"/>
</dbReference>
<dbReference type="Proteomes" id="UP000807115">
    <property type="component" value="Chromosome 2"/>
</dbReference>
<evidence type="ECO:0000256" key="11">
    <source>
        <dbReference type="SAM" id="MobiDB-lite"/>
    </source>
</evidence>
<evidence type="ECO:0000256" key="7">
    <source>
        <dbReference type="ARBA" id="ARBA00023157"/>
    </source>
</evidence>
<dbReference type="PANTHER" id="PTHR27006:SF633">
    <property type="entry name" value="PROTEIN KINASE DOMAIN-CONTAINING PROTEIN"/>
    <property type="match status" value="1"/>
</dbReference>
<feature type="domain" description="Protein kinase" evidence="12">
    <location>
        <begin position="38"/>
        <end position="323"/>
    </location>
</feature>
<dbReference type="SUPFAM" id="SSF56112">
    <property type="entry name" value="Protein kinase-like (PK-like)"/>
    <property type="match status" value="1"/>
</dbReference>
<evidence type="ECO:0000256" key="5">
    <source>
        <dbReference type="ARBA" id="ARBA00022777"/>
    </source>
</evidence>
<evidence type="ECO:0000256" key="6">
    <source>
        <dbReference type="ARBA" id="ARBA00022840"/>
    </source>
</evidence>
<evidence type="ECO:0000256" key="9">
    <source>
        <dbReference type="PROSITE-ProRule" id="PRU10141"/>
    </source>
</evidence>
<dbReference type="Gene3D" id="1.10.510.10">
    <property type="entry name" value="Transferase(Phosphotransferase) domain 1"/>
    <property type="match status" value="1"/>
</dbReference>
<dbReference type="SMART" id="SM00220">
    <property type="entry name" value="S_TKc"/>
    <property type="match status" value="1"/>
</dbReference>
<dbReference type="InterPro" id="IPR008271">
    <property type="entry name" value="Ser/Thr_kinase_AS"/>
</dbReference>
<name>A0A921UWZ5_SORBI</name>
<evidence type="ECO:0000256" key="8">
    <source>
        <dbReference type="ARBA" id="ARBA00023180"/>
    </source>
</evidence>
<dbReference type="AlphaFoldDB" id="A0A921UWZ5"/>
<feature type="binding site" evidence="9">
    <location>
        <position position="65"/>
    </location>
    <ligand>
        <name>ATP</name>
        <dbReference type="ChEBI" id="CHEBI:30616"/>
    </ligand>
</feature>
<comment type="similarity">
    <text evidence="10">Belongs to the protein kinase superfamily.</text>
</comment>
<keyword evidence="5" id="KW-0418">Kinase</keyword>
<evidence type="ECO:0000313" key="14">
    <source>
        <dbReference type="Proteomes" id="UP000807115"/>
    </source>
</evidence>
<reference evidence="13" key="2">
    <citation type="submission" date="2020-10" db="EMBL/GenBank/DDBJ databases">
        <authorList>
            <person name="Cooper E.A."/>
            <person name="Brenton Z.W."/>
            <person name="Flinn B.S."/>
            <person name="Jenkins J."/>
            <person name="Shu S."/>
            <person name="Flowers D."/>
            <person name="Luo F."/>
            <person name="Wang Y."/>
            <person name="Xia P."/>
            <person name="Barry K."/>
            <person name="Daum C."/>
            <person name="Lipzen A."/>
            <person name="Yoshinaga Y."/>
            <person name="Schmutz J."/>
            <person name="Saski C."/>
            <person name="Vermerris W."/>
            <person name="Kresovich S."/>
        </authorList>
    </citation>
    <scope>NUCLEOTIDE SEQUENCE</scope>
</reference>
<keyword evidence="8" id="KW-0325">Glycoprotein</keyword>
<keyword evidence="6 9" id="KW-0067">ATP-binding</keyword>
<dbReference type="InterPro" id="IPR017441">
    <property type="entry name" value="Protein_kinase_ATP_BS"/>
</dbReference>
<dbReference type="InterPro" id="IPR001245">
    <property type="entry name" value="Ser-Thr/Tyr_kinase_cat_dom"/>
</dbReference>
<organism evidence="13 14">
    <name type="scientific">Sorghum bicolor</name>
    <name type="common">Sorghum</name>
    <name type="synonym">Sorghum vulgare</name>
    <dbReference type="NCBI Taxonomy" id="4558"/>
    <lineage>
        <taxon>Eukaryota</taxon>
        <taxon>Viridiplantae</taxon>
        <taxon>Streptophyta</taxon>
        <taxon>Embryophyta</taxon>
        <taxon>Tracheophyta</taxon>
        <taxon>Spermatophyta</taxon>
        <taxon>Magnoliopsida</taxon>
        <taxon>Liliopsida</taxon>
        <taxon>Poales</taxon>
        <taxon>Poaceae</taxon>
        <taxon>PACMAD clade</taxon>
        <taxon>Panicoideae</taxon>
        <taxon>Andropogonodae</taxon>
        <taxon>Andropogoneae</taxon>
        <taxon>Sorghinae</taxon>
        <taxon>Sorghum</taxon>
    </lineage>
</organism>
<sequence length="353" mass="39865">MLVLGDLSAPEGFVQGSTEGYKFPVVSFRDIIAATDNFHESYMIGQGGFGKVYKAKLDGQEVAIKRLSRDSEQGIAEFRNEVVLIAKVQHRNLVKFLACCIEGDEKLLIFEYMPNKSLDALLFSTTRKTQLDWPTRFKIIKGVAKGLLYLHQDSRLKIIHRDLKASNVLLDEEMRPKITDFGIARMFSDNQQNANTKRVAGTYGYMAPEYASRGIFSDKSDVYSFGVLVLEIVSGVRINSTNQTMEFEDLIDYAWNLWKERKAKNLVDLSIVESYISDEVLLCIHIGLLCVQDNPNDRPLMSSVVFILENGSTKLPDPNKPLYFGHRSNDVEQRRGNSQNSKNSVTLSALEGR</sequence>
<evidence type="ECO:0000256" key="10">
    <source>
        <dbReference type="RuleBase" id="RU000304"/>
    </source>
</evidence>
<dbReference type="Gene3D" id="3.30.200.20">
    <property type="entry name" value="Phosphorylase Kinase, domain 1"/>
    <property type="match status" value="1"/>
</dbReference>
<feature type="compositionally biased region" description="Polar residues" evidence="11">
    <location>
        <begin position="336"/>
        <end position="347"/>
    </location>
</feature>
<keyword evidence="2" id="KW-0808">Transferase</keyword>
<dbReference type="InterPro" id="IPR000719">
    <property type="entry name" value="Prot_kinase_dom"/>
</dbReference>
<dbReference type="GO" id="GO:0005524">
    <property type="term" value="F:ATP binding"/>
    <property type="evidence" value="ECO:0007669"/>
    <property type="project" value="UniProtKB-UniRule"/>
</dbReference>
<evidence type="ECO:0000256" key="4">
    <source>
        <dbReference type="ARBA" id="ARBA00022741"/>
    </source>
</evidence>
<comment type="caution">
    <text evidence="13">The sequence shown here is derived from an EMBL/GenBank/DDBJ whole genome shotgun (WGS) entry which is preliminary data.</text>
</comment>
<keyword evidence="3" id="KW-0732">Signal</keyword>